<evidence type="ECO:0000313" key="2">
    <source>
        <dbReference type="EMBL" id="KYO46770.1"/>
    </source>
</evidence>
<evidence type="ECO:0000259" key="1">
    <source>
        <dbReference type="PROSITE" id="PS50060"/>
    </source>
</evidence>
<keyword evidence="3" id="KW-1185">Reference proteome</keyword>
<sequence>MESPLSDHSGNNTGYFLSLSSTVSSSPATLKSRVFLPTDTNHVCQIKFYYWIGHISGKLMVELQKHGDGSYENIWQESGRQQNQWRTNIITINSTDKFKVIIQGIFETQGQAETIAVDDISFSEGCFPEFGLDHSNYF</sequence>
<dbReference type="Gene3D" id="2.60.120.200">
    <property type="match status" value="1"/>
</dbReference>
<dbReference type="InterPro" id="IPR013320">
    <property type="entry name" value="ConA-like_dom_sf"/>
</dbReference>
<feature type="domain" description="MAM" evidence="1">
    <location>
        <begin position="1"/>
        <end position="128"/>
    </location>
</feature>
<protein>
    <recommendedName>
        <fullName evidence="1">MAM domain-containing protein</fullName>
    </recommendedName>
</protein>
<dbReference type="PANTHER" id="PTHR23282:SF101">
    <property type="entry name" value="MAM DOMAIN-CONTAINING PROTEIN"/>
    <property type="match status" value="1"/>
</dbReference>
<dbReference type="InterPro" id="IPR051560">
    <property type="entry name" value="MAM_domain-containing"/>
</dbReference>
<dbReference type="AlphaFoldDB" id="A0A151PCQ9"/>
<name>A0A151PCQ9_ALLMI</name>
<comment type="caution">
    <text evidence="2">The sequence shown here is derived from an EMBL/GenBank/DDBJ whole genome shotgun (WGS) entry which is preliminary data.</text>
</comment>
<dbReference type="SMART" id="SM00137">
    <property type="entry name" value="MAM"/>
    <property type="match status" value="1"/>
</dbReference>
<accession>A0A151PCQ9</accession>
<dbReference type="InterPro" id="IPR000998">
    <property type="entry name" value="MAM_dom"/>
</dbReference>
<organism evidence="2 3">
    <name type="scientific">Alligator mississippiensis</name>
    <name type="common">American alligator</name>
    <dbReference type="NCBI Taxonomy" id="8496"/>
    <lineage>
        <taxon>Eukaryota</taxon>
        <taxon>Metazoa</taxon>
        <taxon>Chordata</taxon>
        <taxon>Craniata</taxon>
        <taxon>Vertebrata</taxon>
        <taxon>Euteleostomi</taxon>
        <taxon>Archelosauria</taxon>
        <taxon>Archosauria</taxon>
        <taxon>Crocodylia</taxon>
        <taxon>Alligatoridae</taxon>
        <taxon>Alligatorinae</taxon>
        <taxon>Alligator</taxon>
    </lineage>
</organism>
<dbReference type="GO" id="GO:0016020">
    <property type="term" value="C:membrane"/>
    <property type="evidence" value="ECO:0007669"/>
    <property type="project" value="InterPro"/>
</dbReference>
<evidence type="ECO:0000313" key="3">
    <source>
        <dbReference type="Proteomes" id="UP000050525"/>
    </source>
</evidence>
<dbReference type="Pfam" id="PF00629">
    <property type="entry name" value="MAM"/>
    <property type="match status" value="1"/>
</dbReference>
<dbReference type="PANTHER" id="PTHR23282">
    <property type="entry name" value="APICAL ENDOSOMAL GLYCOPROTEIN PRECURSOR"/>
    <property type="match status" value="1"/>
</dbReference>
<gene>
    <name evidence="2" type="ORF">Y1Q_0014382</name>
</gene>
<dbReference type="EMBL" id="AKHW03000487">
    <property type="protein sequence ID" value="KYO46770.1"/>
    <property type="molecule type" value="Genomic_DNA"/>
</dbReference>
<dbReference type="SUPFAM" id="SSF49899">
    <property type="entry name" value="Concanavalin A-like lectins/glucanases"/>
    <property type="match status" value="1"/>
</dbReference>
<dbReference type="PROSITE" id="PS50060">
    <property type="entry name" value="MAM_2"/>
    <property type="match status" value="1"/>
</dbReference>
<dbReference type="Proteomes" id="UP000050525">
    <property type="component" value="Unassembled WGS sequence"/>
</dbReference>
<reference evidence="2 3" key="1">
    <citation type="journal article" date="2012" name="Genome Biol.">
        <title>Sequencing three crocodilian genomes to illuminate the evolution of archosaurs and amniotes.</title>
        <authorList>
            <person name="St John J.A."/>
            <person name="Braun E.L."/>
            <person name="Isberg S.R."/>
            <person name="Miles L.G."/>
            <person name="Chong A.Y."/>
            <person name="Gongora J."/>
            <person name="Dalzell P."/>
            <person name="Moran C."/>
            <person name="Bed'hom B."/>
            <person name="Abzhanov A."/>
            <person name="Burgess S.C."/>
            <person name="Cooksey A.M."/>
            <person name="Castoe T.A."/>
            <person name="Crawford N.G."/>
            <person name="Densmore L.D."/>
            <person name="Drew J.C."/>
            <person name="Edwards S.V."/>
            <person name="Faircloth B.C."/>
            <person name="Fujita M.K."/>
            <person name="Greenwold M.J."/>
            <person name="Hoffmann F.G."/>
            <person name="Howard J.M."/>
            <person name="Iguchi T."/>
            <person name="Janes D.E."/>
            <person name="Khan S.Y."/>
            <person name="Kohno S."/>
            <person name="de Koning A.J."/>
            <person name="Lance S.L."/>
            <person name="McCarthy F.M."/>
            <person name="McCormack J.E."/>
            <person name="Merchant M.E."/>
            <person name="Peterson D.G."/>
            <person name="Pollock D.D."/>
            <person name="Pourmand N."/>
            <person name="Raney B.J."/>
            <person name="Roessler K.A."/>
            <person name="Sanford J.R."/>
            <person name="Sawyer R.H."/>
            <person name="Schmidt C.J."/>
            <person name="Triplett E.W."/>
            <person name="Tuberville T.D."/>
            <person name="Venegas-Anaya M."/>
            <person name="Howard J.T."/>
            <person name="Jarvis E.D."/>
            <person name="Guillette L.J.Jr."/>
            <person name="Glenn T.C."/>
            <person name="Green R.E."/>
            <person name="Ray D.A."/>
        </authorList>
    </citation>
    <scope>NUCLEOTIDE SEQUENCE [LARGE SCALE GENOMIC DNA]</scope>
    <source>
        <strain evidence="2">KSC_2009_1</strain>
    </source>
</reference>
<proteinExistence type="predicted"/>